<feature type="chain" id="PRO_5020363676" description="Glutaminyl-tRNA synthetase" evidence="1">
    <location>
        <begin position="19"/>
        <end position="103"/>
    </location>
</feature>
<evidence type="ECO:0000313" key="2">
    <source>
        <dbReference type="EMBL" id="RXR20668.1"/>
    </source>
</evidence>
<evidence type="ECO:0000313" key="3">
    <source>
        <dbReference type="Proteomes" id="UP000290283"/>
    </source>
</evidence>
<dbReference type="InterPro" id="IPR045950">
    <property type="entry name" value="DUF6370"/>
</dbReference>
<dbReference type="Pfam" id="PF19897">
    <property type="entry name" value="DUF6370"/>
    <property type="match status" value="1"/>
</dbReference>
<evidence type="ECO:0008006" key="4">
    <source>
        <dbReference type="Google" id="ProtNLM"/>
    </source>
</evidence>
<dbReference type="EMBL" id="SBKO01000001">
    <property type="protein sequence ID" value="RXR20668.1"/>
    <property type="molecule type" value="Genomic_DNA"/>
</dbReference>
<accession>A0A4Q1K4L0</accession>
<dbReference type="OrthoDB" id="676338at2"/>
<name>A0A4Q1K4L0_9FLAO</name>
<feature type="signal peptide" evidence="1">
    <location>
        <begin position="1"/>
        <end position="18"/>
    </location>
</feature>
<organism evidence="2 3">
    <name type="scientific">Flavobacterium amnicola</name>
    <dbReference type="NCBI Taxonomy" id="2506422"/>
    <lineage>
        <taxon>Bacteria</taxon>
        <taxon>Pseudomonadati</taxon>
        <taxon>Bacteroidota</taxon>
        <taxon>Flavobacteriia</taxon>
        <taxon>Flavobacteriales</taxon>
        <taxon>Flavobacteriaceae</taxon>
        <taxon>Flavobacterium</taxon>
    </lineage>
</organism>
<reference evidence="3" key="1">
    <citation type="submission" date="2019-01" db="EMBL/GenBank/DDBJ databases">
        <title>Cytophagaceae bacterium strain CAR-16.</title>
        <authorList>
            <person name="Chen W.-M."/>
        </authorList>
    </citation>
    <scope>NUCLEOTIDE SEQUENCE [LARGE SCALE GENOMIC DNA]</scope>
    <source>
        <strain evidence="3">LLJ-11</strain>
    </source>
</reference>
<dbReference type="RefSeq" id="WP_129433776.1">
    <property type="nucleotide sequence ID" value="NZ_SBKO01000001.1"/>
</dbReference>
<keyword evidence="3" id="KW-1185">Reference proteome</keyword>
<dbReference type="Proteomes" id="UP000290283">
    <property type="component" value="Unassembled WGS sequence"/>
</dbReference>
<sequence length="103" mass="11324">MKNILFLVALLLSLNVVAQEKKKQIKNQIVEASCGQCQFGLKDRGCDLAIRLDNKAYYLVGTTIDDHGDSHAKDGFCNAIRKAKVSGTVKNGKFLVKNFALIP</sequence>
<proteinExistence type="predicted"/>
<gene>
    <name evidence="2" type="ORF">EQG63_01675</name>
</gene>
<protein>
    <recommendedName>
        <fullName evidence="4">Glutaminyl-tRNA synthetase</fullName>
    </recommendedName>
</protein>
<evidence type="ECO:0000256" key="1">
    <source>
        <dbReference type="SAM" id="SignalP"/>
    </source>
</evidence>
<comment type="caution">
    <text evidence="2">The sequence shown here is derived from an EMBL/GenBank/DDBJ whole genome shotgun (WGS) entry which is preliminary data.</text>
</comment>
<dbReference type="AlphaFoldDB" id="A0A4Q1K4L0"/>
<keyword evidence="1" id="KW-0732">Signal</keyword>